<dbReference type="Proteomes" id="UP000245080">
    <property type="component" value="Unassembled WGS sequence"/>
</dbReference>
<dbReference type="RefSeq" id="WP_109250772.1">
    <property type="nucleotide sequence ID" value="NZ_QCXQ01000005.1"/>
</dbReference>
<dbReference type="EMBL" id="QCXQ01000005">
    <property type="protein sequence ID" value="PWF99671.1"/>
    <property type="molecule type" value="Genomic_DNA"/>
</dbReference>
<sequence>MISILKKLPMAICGLILGIASLGNLFVNEKLIGPANFCGGLAIFLMFFVVIKLVSSFETVWAEIKNPVAAATLPTFTMAMMVIATHLGRWGLHNLGLGLWLVSIVVQFMITGTFIYFHLIKPEVGIEHVYPSWFVTFVGIGVAPVTAGQFIPELGRILLVVALIFYAILLPIVLWRLYRYKEMPEGTLPLITITAAPASLCLSGYLFSFNQINIIFAVAMGILAQLLYFATVLTMIRIYVSVRHSLLKFFPSFAAFTFPMVISATGLFMLFQKLPYTAVTPFFTVLSYVEQGFAICVILFVLLQYSRFVWGLITAHHQESIMKHETLG</sequence>
<keyword evidence="2 5" id="KW-0812">Transmembrane</keyword>
<dbReference type="AlphaFoldDB" id="A0A2V1MXW0"/>
<dbReference type="GO" id="GO:0046583">
    <property type="term" value="F:monoatomic cation efflux transmembrane transporter activity"/>
    <property type="evidence" value="ECO:0007669"/>
    <property type="project" value="TreeGrafter"/>
</dbReference>
<dbReference type="PANTHER" id="PTHR37955">
    <property type="entry name" value="TELLURITE RESISTANCE PROTEIN TEHA"/>
    <property type="match status" value="1"/>
</dbReference>
<feature type="transmembrane region" description="Helical" evidence="5">
    <location>
        <begin position="99"/>
        <end position="120"/>
    </location>
</feature>
<name>A0A2V1MXW0_9LACO</name>
<evidence type="ECO:0000313" key="7">
    <source>
        <dbReference type="Proteomes" id="UP000245080"/>
    </source>
</evidence>
<reference evidence="6 7" key="1">
    <citation type="journal article" date="2018" name="Int. J. Syst. Evol. Microbiol.">
        <title>Lactobacillus bambusae sp. nov., isolated from a traditional fermented Ma-bamboo shoots of Taiwan.</title>
        <authorList>
            <person name="Wang L.-T."/>
        </authorList>
    </citation>
    <scope>NUCLEOTIDE SEQUENCE [LARGE SCALE GENOMIC DNA]</scope>
    <source>
        <strain evidence="6 7">BS-W1</strain>
    </source>
</reference>
<feature type="transmembrane region" description="Helical" evidence="5">
    <location>
        <begin position="7"/>
        <end position="27"/>
    </location>
</feature>
<dbReference type="CDD" id="cd09325">
    <property type="entry name" value="TDT_C4-dicarb_trans"/>
    <property type="match status" value="1"/>
</dbReference>
<evidence type="ECO:0000313" key="6">
    <source>
        <dbReference type="EMBL" id="PWF99671.1"/>
    </source>
</evidence>
<evidence type="ECO:0000256" key="2">
    <source>
        <dbReference type="ARBA" id="ARBA00022692"/>
    </source>
</evidence>
<feature type="transmembrane region" description="Helical" evidence="5">
    <location>
        <begin position="214"/>
        <end position="240"/>
    </location>
</feature>
<feature type="transmembrane region" description="Helical" evidence="5">
    <location>
        <begin position="157"/>
        <end position="178"/>
    </location>
</feature>
<evidence type="ECO:0000256" key="4">
    <source>
        <dbReference type="ARBA" id="ARBA00023136"/>
    </source>
</evidence>
<keyword evidence="3 5" id="KW-1133">Transmembrane helix</keyword>
<evidence type="ECO:0000256" key="3">
    <source>
        <dbReference type="ARBA" id="ARBA00022989"/>
    </source>
</evidence>
<keyword evidence="7" id="KW-1185">Reference proteome</keyword>
<dbReference type="PANTHER" id="PTHR37955:SF1">
    <property type="entry name" value="DEP DOMAIN-CONTAINING PROTEIN"/>
    <property type="match status" value="1"/>
</dbReference>
<evidence type="ECO:0000256" key="1">
    <source>
        <dbReference type="ARBA" id="ARBA00004141"/>
    </source>
</evidence>
<protein>
    <submittedName>
        <fullName evidence="6">C4-dicarboxylate ABC transporter</fullName>
    </submittedName>
</protein>
<feature type="transmembrane region" description="Helical" evidence="5">
    <location>
        <begin position="33"/>
        <end position="55"/>
    </location>
</feature>
<accession>A0A2V1MXW0</accession>
<dbReference type="OrthoDB" id="309023at2"/>
<dbReference type="GO" id="GO:0005886">
    <property type="term" value="C:plasma membrane"/>
    <property type="evidence" value="ECO:0007669"/>
    <property type="project" value="TreeGrafter"/>
</dbReference>
<feature type="transmembrane region" description="Helical" evidence="5">
    <location>
        <begin position="67"/>
        <end position="87"/>
    </location>
</feature>
<dbReference type="InterPro" id="IPR052951">
    <property type="entry name" value="Tellurite_res_ion_channel"/>
</dbReference>
<evidence type="ECO:0000256" key="5">
    <source>
        <dbReference type="SAM" id="Phobius"/>
    </source>
</evidence>
<comment type="caution">
    <text evidence="6">The sequence shown here is derived from an EMBL/GenBank/DDBJ whole genome shotgun (WGS) entry which is preliminary data.</text>
</comment>
<feature type="transmembrane region" description="Helical" evidence="5">
    <location>
        <begin position="190"/>
        <end position="208"/>
    </location>
</feature>
<dbReference type="InterPro" id="IPR004695">
    <property type="entry name" value="SLAC1/Mae1/Ssu1/TehA"/>
</dbReference>
<feature type="transmembrane region" description="Helical" evidence="5">
    <location>
        <begin position="291"/>
        <end position="313"/>
    </location>
</feature>
<feature type="transmembrane region" description="Helical" evidence="5">
    <location>
        <begin position="252"/>
        <end position="271"/>
    </location>
</feature>
<dbReference type="Pfam" id="PF03595">
    <property type="entry name" value="SLAC1"/>
    <property type="match status" value="1"/>
</dbReference>
<feature type="transmembrane region" description="Helical" evidence="5">
    <location>
        <begin position="132"/>
        <end position="151"/>
    </location>
</feature>
<dbReference type="InterPro" id="IPR038665">
    <property type="entry name" value="Voltage-dep_anion_channel_sf"/>
</dbReference>
<organism evidence="6 7">
    <name type="scientific">Levilactobacillus bambusae</name>
    <dbReference type="NCBI Taxonomy" id="2024736"/>
    <lineage>
        <taxon>Bacteria</taxon>
        <taxon>Bacillati</taxon>
        <taxon>Bacillota</taxon>
        <taxon>Bacilli</taxon>
        <taxon>Lactobacillales</taxon>
        <taxon>Lactobacillaceae</taxon>
        <taxon>Levilactobacillus</taxon>
    </lineage>
</organism>
<dbReference type="Gene3D" id="1.50.10.150">
    <property type="entry name" value="Voltage-dependent anion channel"/>
    <property type="match status" value="1"/>
</dbReference>
<gene>
    <name evidence="6" type="ORF">DCM90_07600</name>
</gene>
<comment type="subcellular location">
    <subcellularLocation>
        <location evidence="1">Membrane</location>
        <topology evidence="1">Multi-pass membrane protein</topology>
    </subcellularLocation>
</comment>
<proteinExistence type="predicted"/>
<keyword evidence="4 5" id="KW-0472">Membrane</keyword>